<dbReference type="Gene3D" id="1.20.1280.50">
    <property type="match status" value="1"/>
</dbReference>
<gene>
    <name evidence="5" type="ORF">PMEA_00006716</name>
</gene>
<comment type="caution">
    <text evidence="5">The sequence shown here is derived from an EMBL/GenBank/DDBJ whole genome shotgun (WGS) entry which is preliminary data.</text>
</comment>
<dbReference type="InterPro" id="IPR001680">
    <property type="entry name" value="WD40_rpt"/>
</dbReference>
<evidence type="ECO:0000256" key="3">
    <source>
        <dbReference type="PROSITE-ProRule" id="PRU00221"/>
    </source>
</evidence>
<dbReference type="PANTHER" id="PTHR19848">
    <property type="entry name" value="WD40 REPEAT PROTEIN"/>
    <property type="match status" value="1"/>
</dbReference>
<dbReference type="Pfam" id="PF12937">
    <property type="entry name" value="F-box-like"/>
    <property type="match status" value="1"/>
</dbReference>
<protein>
    <recommendedName>
        <fullName evidence="4">F-box domain-containing protein</fullName>
    </recommendedName>
</protein>
<feature type="domain" description="F-box" evidence="4">
    <location>
        <begin position="95"/>
        <end position="142"/>
    </location>
</feature>
<evidence type="ECO:0000313" key="5">
    <source>
        <dbReference type="EMBL" id="CAH3115729.1"/>
    </source>
</evidence>
<feature type="repeat" description="WD" evidence="3">
    <location>
        <begin position="189"/>
        <end position="223"/>
    </location>
</feature>
<dbReference type="SMART" id="SM00256">
    <property type="entry name" value="FBOX"/>
    <property type="match status" value="1"/>
</dbReference>
<evidence type="ECO:0000259" key="4">
    <source>
        <dbReference type="PROSITE" id="PS50181"/>
    </source>
</evidence>
<dbReference type="PROSITE" id="PS50294">
    <property type="entry name" value="WD_REPEATS_REGION"/>
    <property type="match status" value="2"/>
</dbReference>
<dbReference type="InterPro" id="IPR001810">
    <property type="entry name" value="F-box_dom"/>
</dbReference>
<dbReference type="InterPro" id="IPR019775">
    <property type="entry name" value="WD40_repeat_CS"/>
</dbReference>
<evidence type="ECO:0000256" key="1">
    <source>
        <dbReference type="ARBA" id="ARBA00022574"/>
    </source>
</evidence>
<dbReference type="PROSITE" id="PS50181">
    <property type="entry name" value="FBOX"/>
    <property type="match status" value="1"/>
</dbReference>
<organism evidence="5 6">
    <name type="scientific">Pocillopora meandrina</name>
    <dbReference type="NCBI Taxonomy" id="46732"/>
    <lineage>
        <taxon>Eukaryota</taxon>
        <taxon>Metazoa</taxon>
        <taxon>Cnidaria</taxon>
        <taxon>Anthozoa</taxon>
        <taxon>Hexacorallia</taxon>
        <taxon>Scleractinia</taxon>
        <taxon>Astrocoeniina</taxon>
        <taxon>Pocilloporidae</taxon>
        <taxon>Pocillopora</taxon>
    </lineage>
</organism>
<dbReference type="Pfam" id="PF00400">
    <property type="entry name" value="WD40"/>
    <property type="match status" value="3"/>
</dbReference>
<dbReference type="SMART" id="SM00320">
    <property type="entry name" value="WD40"/>
    <property type="match status" value="7"/>
</dbReference>
<proteinExistence type="predicted"/>
<dbReference type="PROSITE" id="PS50082">
    <property type="entry name" value="WD_REPEATS_2"/>
    <property type="match status" value="4"/>
</dbReference>
<keyword evidence="1 3" id="KW-0853">WD repeat</keyword>
<dbReference type="CDD" id="cd22135">
    <property type="entry name" value="F-box_FBXW9"/>
    <property type="match status" value="1"/>
</dbReference>
<accession>A0AAU9WJG7</accession>
<evidence type="ECO:0000256" key="2">
    <source>
        <dbReference type="ARBA" id="ARBA00022737"/>
    </source>
</evidence>
<keyword evidence="6" id="KW-1185">Reference proteome</keyword>
<dbReference type="SUPFAM" id="SSF81383">
    <property type="entry name" value="F-box domain"/>
    <property type="match status" value="1"/>
</dbReference>
<dbReference type="Gene3D" id="2.130.10.10">
    <property type="entry name" value="YVTN repeat-like/Quinoprotein amine dehydrogenase"/>
    <property type="match status" value="2"/>
</dbReference>
<dbReference type="InterPro" id="IPR036047">
    <property type="entry name" value="F-box-like_dom_sf"/>
</dbReference>
<dbReference type="PANTHER" id="PTHR19848:SF7">
    <property type="entry name" value="F-BOX AND WD-40 DOMAIN PROTEIN 7"/>
    <property type="match status" value="1"/>
</dbReference>
<name>A0AAU9WJG7_9CNID</name>
<dbReference type="PRINTS" id="PR00320">
    <property type="entry name" value="GPROTEINBRPT"/>
</dbReference>
<dbReference type="InterPro" id="IPR020472">
    <property type="entry name" value="WD40_PAC1"/>
</dbReference>
<keyword evidence="2" id="KW-0677">Repeat</keyword>
<evidence type="ECO:0000313" key="6">
    <source>
        <dbReference type="Proteomes" id="UP001159428"/>
    </source>
</evidence>
<sequence>MDVEGYNGGCHCDGTVQSGGETDKEHQLNCFQDYSLEDSKNSITRENMKLGCGGNCNNGDPAFSSPDVMVKATEEGNSIETSDDTCTTDNRQWNSLSLAGLPPELILVIFSYLDARFALSVLTGVCKLFHHLLSPESSWKTRFGKRWPQRDKREDYDYVTSWKRICVQHEDMDAFWQDPVASLDFYELKDQHFATVDTVHVMRGGELCISGSRDRSVGVWNLNALSVPDEAGYGKKSFKQALDGHKGWVWCLSSDPTGAPRVCSGSWDSKIKLWDLQGRNVEMTTISTHKAAVLCMSWEQEMLISGSYDKSISLWDLRAGNIISRLKNHSRPVLCLSVDDKFIISGSEDKTLCVYDRRAAQVYKTVKLESPVFSLCHSSSCGYNYLRVGGREGRLHLLDTTADRFEEITPSIELDSKGKISAMCHYGGAVVACSTDKSIKVLEPSRILSVIHSFDCHSGQVASVSSRGPVLASCFSELSIGIWRPKNLRPAPRI</sequence>
<dbReference type="InterPro" id="IPR036322">
    <property type="entry name" value="WD40_repeat_dom_sf"/>
</dbReference>
<dbReference type="Proteomes" id="UP001159428">
    <property type="component" value="Unassembled WGS sequence"/>
</dbReference>
<feature type="repeat" description="WD" evidence="3">
    <location>
        <begin position="326"/>
        <end position="365"/>
    </location>
</feature>
<dbReference type="InterPro" id="IPR015943">
    <property type="entry name" value="WD40/YVTN_repeat-like_dom_sf"/>
</dbReference>
<reference evidence="5 6" key="1">
    <citation type="submission" date="2022-05" db="EMBL/GenBank/DDBJ databases">
        <authorList>
            <consortium name="Genoscope - CEA"/>
            <person name="William W."/>
        </authorList>
    </citation>
    <scope>NUCLEOTIDE SEQUENCE [LARGE SCALE GENOMIC DNA]</scope>
</reference>
<dbReference type="AlphaFoldDB" id="A0AAU9WJG7"/>
<dbReference type="PROSITE" id="PS00678">
    <property type="entry name" value="WD_REPEATS_1"/>
    <property type="match status" value="3"/>
</dbReference>
<dbReference type="EMBL" id="CALNXJ010000015">
    <property type="protein sequence ID" value="CAH3115729.1"/>
    <property type="molecule type" value="Genomic_DNA"/>
</dbReference>
<feature type="repeat" description="WD" evidence="3">
    <location>
        <begin position="242"/>
        <end position="284"/>
    </location>
</feature>
<feature type="repeat" description="WD" evidence="3">
    <location>
        <begin position="286"/>
        <end position="325"/>
    </location>
</feature>
<dbReference type="SUPFAM" id="SSF50978">
    <property type="entry name" value="WD40 repeat-like"/>
    <property type="match status" value="1"/>
</dbReference>